<dbReference type="AlphaFoldDB" id="A0A2N1PL45"/>
<comment type="caution">
    <text evidence="3">The sequence shown here is derived from an EMBL/GenBank/DDBJ whole genome shotgun (WGS) entry which is preliminary data.</text>
</comment>
<feature type="domain" description="Uncharacterized protein TP-0789" evidence="2">
    <location>
        <begin position="126"/>
        <end position="307"/>
    </location>
</feature>
<reference evidence="3 4" key="1">
    <citation type="journal article" date="2017" name="ISME J.">
        <title>Potential for microbial H2 and metal transformations associated with novel bacteria and archaea in deep terrestrial subsurface sediments.</title>
        <authorList>
            <person name="Hernsdorf A.W."/>
            <person name="Amano Y."/>
            <person name="Miyakawa K."/>
            <person name="Ise K."/>
            <person name="Suzuki Y."/>
            <person name="Anantharaman K."/>
            <person name="Probst A."/>
            <person name="Burstein D."/>
            <person name="Thomas B.C."/>
            <person name="Banfield J.F."/>
        </authorList>
    </citation>
    <scope>NUCLEOTIDE SEQUENCE [LARGE SCALE GENOMIC DNA]</scope>
    <source>
        <strain evidence="3">HGW-Wallbacteria-1</strain>
    </source>
</reference>
<dbReference type="InterPro" id="IPR033399">
    <property type="entry name" value="TP_0789-like"/>
</dbReference>
<dbReference type="PANTHER" id="PTHR37507">
    <property type="entry name" value="SPORULATION PROTEIN YDCC"/>
    <property type="match status" value="1"/>
</dbReference>
<evidence type="ECO:0000259" key="2">
    <source>
        <dbReference type="Pfam" id="PF17131"/>
    </source>
</evidence>
<gene>
    <name evidence="3" type="ORF">CVV64_16060</name>
</gene>
<keyword evidence="1" id="KW-0732">Signal</keyword>
<evidence type="ECO:0000313" key="4">
    <source>
        <dbReference type="Proteomes" id="UP000233256"/>
    </source>
</evidence>
<proteinExistence type="predicted"/>
<dbReference type="Gene3D" id="2.50.20.10">
    <property type="entry name" value="Lipoprotein localisation LolA/LolB/LppX"/>
    <property type="match status" value="1"/>
</dbReference>
<dbReference type="EMBL" id="PGXC01000026">
    <property type="protein sequence ID" value="PKK89061.1"/>
    <property type="molecule type" value="Genomic_DNA"/>
</dbReference>
<organism evidence="3 4">
    <name type="scientific">Candidatus Wallbacteria bacterium HGW-Wallbacteria-1</name>
    <dbReference type="NCBI Taxonomy" id="2013854"/>
    <lineage>
        <taxon>Bacteria</taxon>
        <taxon>Candidatus Walliibacteriota</taxon>
    </lineage>
</organism>
<dbReference type="Proteomes" id="UP000233256">
    <property type="component" value="Unassembled WGS sequence"/>
</dbReference>
<evidence type="ECO:0000313" key="3">
    <source>
        <dbReference type="EMBL" id="PKK89061.1"/>
    </source>
</evidence>
<evidence type="ECO:0000256" key="1">
    <source>
        <dbReference type="SAM" id="SignalP"/>
    </source>
</evidence>
<name>A0A2N1PL45_9BACT</name>
<dbReference type="CDD" id="cd16329">
    <property type="entry name" value="LolA_like"/>
    <property type="match status" value="1"/>
</dbReference>
<keyword evidence="3" id="KW-0449">Lipoprotein</keyword>
<protein>
    <submittedName>
        <fullName evidence="3">Outer membrane lipoprotein-sorting protein</fullName>
    </submittedName>
</protein>
<feature type="signal peptide" evidence="1">
    <location>
        <begin position="1"/>
        <end position="44"/>
    </location>
</feature>
<sequence length="307" mass="35353">MKHNISLRRKQGELNMRKQSKMSFRRYPLLLALALMICSSEASALTGEASALTGEATALTGKASALTGEASVISAEVPVSELTASEIIRKIDDNMFSDSQWMKSRMIVINRRGRKREMVLESWIVGDDKAFSEYLAPKRDRGTKMLKTKKNIWTYTPQTDRIIHIAGHLLKQSVMGSDLSYEDSMEEIKLSESYNASIIRKDKFQERDGWMIELTARTEGLAYPLRRVFVDCERFVPLREERYGKSGRLLKTMTVRKVERIEGRWFPVNCLYKDELKDGQGTEFIVDEIRFNPEISDSLFTRESLRR</sequence>
<dbReference type="PANTHER" id="PTHR37507:SF2">
    <property type="entry name" value="SPORULATION PROTEIN YDCC"/>
    <property type="match status" value="1"/>
</dbReference>
<dbReference type="Pfam" id="PF17131">
    <property type="entry name" value="LolA_like"/>
    <property type="match status" value="1"/>
</dbReference>
<dbReference type="InterPro" id="IPR052944">
    <property type="entry name" value="Sporulation_related"/>
</dbReference>
<feature type="chain" id="PRO_5014987877" evidence="1">
    <location>
        <begin position="45"/>
        <end position="307"/>
    </location>
</feature>
<accession>A0A2N1PL45</accession>